<name>A0ABT2DJ90_9BACI</name>
<evidence type="ECO:0000313" key="3">
    <source>
        <dbReference type="Proteomes" id="UP001525021"/>
    </source>
</evidence>
<gene>
    <name evidence="2" type="ORF">NXZ79_02655</name>
</gene>
<comment type="caution">
    <text evidence="2">The sequence shown here is derived from an EMBL/GenBank/DDBJ whole genome shotgun (WGS) entry which is preliminary data.</text>
</comment>
<dbReference type="RefSeq" id="WP_080695161.1">
    <property type="nucleotide sequence ID" value="NZ_JANTOO010000004.1"/>
</dbReference>
<dbReference type="InterPro" id="IPR051049">
    <property type="entry name" value="Dienelactone_hydrolase-like"/>
</dbReference>
<keyword evidence="2" id="KW-0378">Hydrolase</keyword>
<feature type="domain" description="Dienelactone hydrolase" evidence="1">
    <location>
        <begin position="4"/>
        <end position="192"/>
    </location>
</feature>
<protein>
    <submittedName>
        <fullName evidence="2">Dienelactone hydrolase family protein</fullName>
    </submittedName>
</protein>
<dbReference type="SUPFAM" id="SSF53474">
    <property type="entry name" value="alpha/beta-Hydrolases"/>
    <property type="match status" value="1"/>
</dbReference>
<dbReference type="GO" id="GO:0016787">
    <property type="term" value="F:hydrolase activity"/>
    <property type="evidence" value="ECO:0007669"/>
    <property type="project" value="UniProtKB-KW"/>
</dbReference>
<dbReference type="PANTHER" id="PTHR46623:SF6">
    <property type="entry name" value="ALPHA_BETA-HYDROLASES SUPERFAMILY PROTEIN"/>
    <property type="match status" value="1"/>
</dbReference>
<dbReference type="Gene3D" id="3.40.50.1820">
    <property type="entry name" value="alpha/beta hydrolase"/>
    <property type="match status" value="1"/>
</dbReference>
<accession>A0ABT2DJ90</accession>
<sequence>MIHYWKKPKEVVMKRKIFILHEIYGINQFIKEQAEAYRDEHTSVCCVLLYPEGKSFSYKQEQQAYDFFFHTVGFDAPLEMLSKNLLEACEKYEEVVLIGYSVGATLAWRLSTLPLHRVICVYGSRIRQFLDVQPSCPTLVILPSCESSFDVNAIKNVLEHKSNVQTKQYHGQHGFMDTYNSHFCPSSYFQAHTNILNFLGVEQH</sequence>
<dbReference type="EMBL" id="JANTOO010000004">
    <property type="protein sequence ID" value="MCS1394968.1"/>
    <property type="molecule type" value="Genomic_DNA"/>
</dbReference>
<dbReference type="PANTHER" id="PTHR46623">
    <property type="entry name" value="CARBOXYMETHYLENEBUTENOLIDASE-RELATED"/>
    <property type="match status" value="1"/>
</dbReference>
<reference evidence="2 3" key="1">
    <citation type="submission" date="2022-08" db="EMBL/GenBank/DDBJ databases">
        <title>Lysinibacillus sequencing.</title>
        <authorList>
            <person name="Dunlap C."/>
        </authorList>
    </citation>
    <scope>NUCLEOTIDE SEQUENCE [LARGE SCALE GENOMIC DNA]</scope>
    <source>
        <strain evidence="2 3">PB211</strain>
    </source>
</reference>
<dbReference type="InterPro" id="IPR029058">
    <property type="entry name" value="AB_hydrolase_fold"/>
</dbReference>
<evidence type="ECO:0000313" key="2">
    <source>
        <dbReference type="EMBL" id="MCS1394968.1"/>
    </source>
</evidence>
<dbReference type="InterPro" id="IPR002925">
    <property type="entry name" value="Dienelactn_hydro"/>
</dbReference>
<dbReference type="Pfam" id="PF01738">
    <property type="entry name" value="DLH"/>
    <property type="match status" value="1"/>
</dbReference>
<evidence type="ECO:0000259" key="1">
    <source>
        <dbReference type="Pfam" id="PF01738"/>
    </source>
</evidence>
<organism evidence="2 3">
    <name type="scientific">Lysinibacillus pinottii</name>
    <dbReference type="NCBI Taxonomy" id="2973932"/>
    <lineage>
        <taxon>Bacteria</taxon>
        <taxon>Bacillati</taxon>
        <taxon>Bacillota</taxon>
        <taxon>Bacilli</taxon>
        <taxon>Bacillales</taxon>
        <taxon>Bacillaceae</taxon>
        <taxon>Lysinibacillus</taxon>
    </lineage>
</organism>
<proteinExistence type="predicted"/>
<keyword evidence="3" id="KW-1185">Reference proteome</keyword>
<dbReference type="Proteomes" id="UP001525021">
    <property type="component" value="Unassembled WGS sequence"/>
</dbReference>